<dbReference type="Proteomes" id="UP000053370">
    <property type="component" value="Unassembled WGS sequence"/>
</dbReference>
<protein>
    <submittedName>
        <fullName evidence="1">Uncharacterized protein</fullName>
    </submittedName>
</protein>
<keyword evidence="2" id="KW-1185">Reference proteome</keyword>
<dbReference type="EMBL" id="DF968181">
    <property type="protein sequence ID" value="GAP40658.1"/>
    <property type="molecule type" value="Genomic_DNA"/>
</dbReference>
<dbReference type="AlphaFoldDB" id="A0A0S7BS58"/>
<name>A0A0S7BS58_9CHLR</name>
<organism evidence="1">
    <name type="scientific">Flexilinea flocculi</name>
    <dbReference type="NCBI Taxonomy" id="1678840"/>
    <lineage>
        <taxon>Bacteria</taxon>
        <taxon>Bacillati</taxon>
        <taxon>Chloroflexota</taxon>
        <taxon>Anaerolineae</taxon>
        <taxon>Anaerolineales</taxon>
        <taxon>Anaerolineaceae</taxon>
        <taxon>Flexilinea</taxon>
    </lineage>
</organism>
<sequence length="42" mass="4983">MLLKLKKQNHNGKDYVLEFKKTSFSLYNKTKIIKRTVQINGN</sequence>
<reference evidence="1" key="1">
    <citation type="journal article" date="2015" name="Genome Announc.">
        <title>Draft Genome Sequence of Anaerolineae Strain TC1, a Novel Isolate from a Methanogenic Wastewater Treatment System.</title>
        <authorList>
            <person name="Matsuura N."/>
            <person name="Tourlousse D.M."/>
            <person name="Sun L."/>
            <person name="Toyonaga M."/>
            <person name="Kuroda K."/>
            <person name="Ohashi A."/>
            <person name="Cruz R."/>
            <person name="Yamaguchi T."/>
            <person name="Sekiguchi Y."/>
        </authorList>
    </citation>
    <scope>NUCLEOTIDE SEQUENCE [LARGE SCALE GENOMIC DNA]</scope>
    <source>
        <strain evidence="1">TC1</strain>
    </source>
</reference>
<evidence type="ECO:0000313" key="1">
    <source>
        <dbReference type="EMBL" id="GAP40658.1"/>
    </source>
</evidence>
<evidence type="ECO:0000313" key="2">
    <source>
        <dbReference type="Proteomes" id="UP000053370"/>
    </source>
</evidence>
<accession>A0A0S7BS58</accession>
<gene>
    <name evidence="1" type="ORF">ATC1_13637</name>
</gene>
<proteinExistence type="predicted"/>